<dbReference type="InterPro" id="IPR028082">
    <property type="entry name" value="Peripla_BP_I"/>
</dbReference>
<feature type="non-terminal residue" evidence="1">
    <location>
        <position position="364"/>
    </location>
</feature>
<protein>
    <submittedName>
        <fullName evidence="1">Glutamate receptor 3</fullName>
    </submittedName>
</protein>
<organism evidence="1">
    <name type="scientific">Schistocephalus solidus</name>
    <name type="common">Tapeworm</name>
    <dbReference type="NCBI Taxonomy" id="70667"/>
    <lineage>
        <taxon>Eukaryota</taxon>
        <taxon>Metazoa</taxon>
        <taxon>Spiralia</taxon>
        <taxon>Lophotrochozoa</taxon>
        <taxon>Platyhelminthes</taxon>
        <taxon>Cestoda</taxon>
        <taxon>Eucestoda</taxon>
        <taxon>Diphyllobothriidea</taxon>
        <taxon>Diphyllobothriidae</taxon>
        <taxon>Schistocephalus</taxon>
    </lineage>
</organism>
<evidence type="ECO:0000313" key="1">
    <source>
        <dbReference type="EMBL" id="JAP45709.1"/>
    </source>
</evidence>
<keyword evidence="1" id="KW-0675">Receptor</keyword>
<dbReference type="SUPFAM" id="SSF53822">
    <property type="entry name" value="Periplasmic binding protein-like I"/>
    <property type="match status" value="1"/>
</dbReference>
<gene>
    <name evidence="1" type="primary">GRIA3</name>
    <name evidence="1" type="ORF">TR153153</name>
</gene>
<dbReference type="Gene3D" id="3.40.50.2300">
    <property type="match status" value="2"/>
</dbReference>
<sequence length="364" mass="39560">MESSGNRSLVDVTAHLVARGEDALTTLSALDTSFKKRDVAKRILIDTIAGDSIAGSGGEGGSVSGAGGFDSKPLTTTTTTTGSTANLMKLFSYLGMNRKEYSYLFAGLNIADLDISDYTHSGVRLAGYRLLDPERSDVKQFLADWQSWTSDSGKASPPFYYSALMQDAVYLFAALLHCHLQRLDNHHFELAVADLTKAANRIRQGDTGAPSTERYRSSSCYLIDREGRRMLMYQHSSYQIRQTDAISKLRLGVLRAVAGKGECGHLATAPKMLGNLTDAWYSNSAAVEGANAAVKPFQGLTGPMQFEEGLNRQATELVLWSALETSGLQPIARWNRRTRLNFDAFNALPTPTAPTPEIGGRGES</sequence>
<accession>A0A0X3P1D1</accession>
<dbReference type="AlphaFoldDB" id="A0A0X3P1D1"/>
<reference evidence="1" key="1">
    <citation type="submission" date="2016-01" db="EMBL/GenBank/DDBJ databases">
        <title>Reference transcriptome for the parasite Schistocephalus solidus: insights into the molecular evolution of parasitism.</title>
        <authorList>
            <person name="Hebert F.O."/>
            <person name="Grambauer S."/>
            <person name="Barber I."/>
            <person name="Landry C.R."/>
            <person name="Aubin-Horth N."/>
        </authorList>
    </citation>
    <scope>NUCLEOTIDE SEQUENCE</scope>
</reference>
<name>A0A0X3P1D1_SCHSO</name>
<dbReference type="EMBL" id="GEEE01017516">
    <property type="protein sequence ID" value="JAP45709.1"/>
    <property type="molecule type" value="Transcribed_RNA"/>
</dbReference>
<proteinExistence type="predicted"/>